<feature type="binding site" evidence="11">
    <location>
        <position position="177"/>
    </location>
    <ligand>
        <name>substrate</name>
    </ligand>
</feature>
<evidence type="ECO:0000256" key="7">
    <source>
        <dbReference type="ARBA" id="ARBA00022975"/>
    </source>
</evidence>
<dbReference type="NCBIfam" id="TIGR01036">
    <property type="entry name" value="pyrD_sub2"/>
    <property type="match status" value="1"/>
</dbReference>
<feature type="binding site" evidence="11">
    <location>
        <begin position="247"/>
        <end position="248"/>
    </location>
    <ligand>
        <name>substrate</name>
    </ligand>
</feature>
<dbReference type="Pfam" id="PF01180">
    <property type="entry name" value="DHO_dh"/>
    <property type="match status" value="1"/>
</dbReference>
<comment type="similarity">
    <text evidence="4 11">Belongs to the dihydroorotate dehydrogenase family. Type 2 subfamily.</text>
</comment>
<keyword evidence="9 11" id="KW-0472">Membrane</keyword>
<dbReference type="AlphaFoldDB" id="A0AA49GN63"/>
<evidence type="ECO:0000256" key="9">
    <source>
        <dbReference type="ARBA" id="ARBA00023136"/>
    </source>
</evidence>
<dbReference type="GO" id="GO:0006207">
    <property type="term" value="P:'de novo' pyrimidine nucleobase biosynthetic process"/>
    <property type="evidence" value="ECO:0007669"/>
    <property type="project" value="UniProtKB-UniRule"/>
</dbReference>
<evidence type="ECO:0000256" key="10">
    <source>
        <dbReference type="ARBA" id="ARBA00048639"/>
    </source>
</evidence>
<reference evidence="13" key="1">
    <citation type="journal article" date="2023" name="Comput. Struct. Biotechnol. J.">
        <title>Discovery of a novel marine Bacteroidetes with a rich repertoire of carbohydrate-active enzymes.</title>
        <authorList>
            <person name="Chen B."/>
            <person name="Liu G."/>
            <person name="Chen Q."/>
            <person name="Wang H."/>
            <person name="Liu L."/>
            <person name="Tang K."/>
        </authorList>
    </citation>
    <scope>NUCLEOTIDE SEQUENCE</scope>
    <source>
        <strain evidence="13">TK19036</strain>
    </source>
</reference>
<comment type="pathway">
    <text evidence="3 11">Pyrimidine metabolism; UMP biosynthesis via de novo pathway; orotate from (S)-dihydroorotate (quinone route): step 1/1.</text>
</comment>
<feature type="binding site" evidence="11">
    <location>
        <position position="177"/>
    </location>
    <ligand>
        <name>FMN</name>
        <dbReference type="ChEBI" id="CHEBI:58210"/>
    </ligand>
</feature>
<evidence type="ECO:0000313" key="13">
    <source>
        <dbReference type="EMBL" id="WKN36498.1"/>
    </source>
</evidence>
<dbReference type="Gene3D" id="3.20.20.70">
    <property type="entry name" value="Aldolase class I"/>
    <property type="match status" value="1"/>
</dbReference>
<feature type="binding site" evidence="11">
    <location>
        <position position="71"/>
    </location>
    <ligand>
        <name>substrate</name>
    </ligand>
</feature>
<feature type="binding site" evidence="11">
    <location>
        <position position="144"/>
    </location>
    <ligand>
        <name>FMN</name>
        <dbReference type="ChEBI" id="CHEBI:58210"/>
    </ligand>
</feature>
<dbReference type="PIRSF" id="PIRSF000164">
    <property type="entry name" value="DHO_oxidase"/>
    <property type="match status" value="1"/>
</dbReference>
<dbReference type="SUPFAM" id="SSF51395">
    <property type="entry name" value="FMN-linked oxidoreductases"/>
    <property type="match status" value="1"/>
</dbReference>
<dbReference type="InterPro" id="IPR005720">
    <property type="entry name" value="Dihydroorotate_DH_cat"/>
</dbReference>
<dbReference type="InterPro" id="IPR005719">
    <property type="entry name" value="Dihydroorotate_DH_2"/>
</dbReference>
<proteinExistence type="inferred from homology"/>
<keyword evidence="5 11" id="KW-0285">Flavoprotein</keyword>
<keyword evidence="8 11" id="KW-0560">Oxidoreductase</keyword>
<dbReference type="InterPro" id="IPR050074">
    <property type="entry name" value="DHO_dehydrogenase"/>
</dbReference>
<dbReference type="InterPro" id="IPR012135">
    <property type="entry name" value="Dihydroorotate_DH_1_2"/>
</dbReference>
<evidence type="ECO:0000256" key="6">
    <source>
        <dbReference type="ARBA" id="ARBA00022643"/>
    </source>
</evidence>
<evidence type="ECO:0000256" key="11">
    <source>
        <dbReference type="HAMAP-Rule" id="MF_00225"/>
    </source>
</evidence>
<keyword evidence="11" id="KW-1003">Cell membrane</keyword>
<dbReference type="GO" id="GO:0044205">
    <property type="term" value="P:'de novo' UMP biosynthetic process"/>
    <property type="evidence" value="ECO:0007669"/>
    <property type="project" value="UniProtKB-UniRule"/>
</dbReference>
<dbReference type="PANTHER" id="PTHR48109">
    <property type="entry name" value="DIHYDROOROTATE DEHYDROGENASE (QUINONE), MITOCHONDRIAL-RELATED"/>
    <property type="match status" value="1"/>
</dbReference>
<comment type="subunit">
    <text evidence="11">Monomer.</text>
</comment>
<comment type="function">
    <text evidence="1 11">Catalyzes the conversion of dihydroorotate to orotate with quinone as electron acceptor.</text>
</comment>
<keyword evidence="7 11" id="KW-0665">Pyrimidine biosynthesis</keyword>
<evidence type="ECO:0000256" key="3">
    <source>
        <dbReference type="ARBA" id="ARBA00005161"/>
    </source>
</evidence>
<feature type="binding site" evidence="11">
    <location>
        <position position="272"/>
    </location>
    <ligand>
        <name>FMN</name>
        <dbReference type="ChEBI" id="CHEBI:58210"/>
    </ligand>
</feature>
<dbReference type="InterPro" id="IPR013785">
    <property type="entry name" value="Aldolase_TIM"/>
</dbReference>
<dbReference type="HAMAP" id="MF_00225">
    <property type="entry name" value="DHO_dh_type2"/>
    <property type="match status" value="1"/>
</dbReference>
<feature type="binding site" evidence="11">
    <location>
        <begin position="322"/>
        <end position="323"/>
    </location>
    <ligand>
        <name>FMN</name>
        <dbReference type="ChEBI" id="CHEBI:58210"/>
    </ligand>
</feature>
<organism evidence="13">
    <name type="scientific">Roseihalotalea indica</name>
    <dbReference type="NCBI Taxonomy" id="2867963"/>
    <lineage>
        <taxon>Bacteria</taxon>
        <taxon>Pseudomonadati</taxon>
        <taxon>Bacteroidota</taxon>
        <taxon>Cytophagia</taxon>
        <taxon>Cytophagales</taxon>
        <taxon>Catalimonadaceae</taxon>
        <taxon>Roseihalotalea</taxon>
    </lineage>
</organism>
<dbReference type="InterPro" id="IPR001295">
    <property type="entry name" value="Dihydroorotate_DH_CS"/>
</dbReference>
<dbReference type="GO" id="GO:0005886">
    <property type="term" value="C:plasma membrane"/>
    <property type="evidence" value="ECO:0007669"/>
    <property type="project" value="UniProtKB-SubCell"/>
</dbReference>
<feature type="binding site" evidence="11">
    <location>
        <position position="182"/>
    </location>
    <ligand>
        <name>substrate</name>
    </ligand>
</feature>
<evidence type="ECO:0000256" key="5">
    <source>
        <dbReference type="ARBA" id="ARBA00022630"/>
    </source>
</evidence>
<feature type="domain" description="Dihydroorotate dehydrogenase catalytic" evidence="12">
    <location>
        <begin position="50"/>
        <end position="341"/>
    </location>
</feature>
<comment type="subcellular location">
    <subcellularLocation>
        <location evidence="11">Cell membrane</location>
        <topology evidence="11">Peripheral membrane protein</topology>
    </subcellularLocation>
    <subcellularLocation>
        <location evidence="2">Membrane</location>
    </subcellularLocation>
</comment>
<feature type="binding site" evidence="11">
    <location>
        <position position="91"/>
    </location>
    <ligand>
        <name>FMN</name>
        <dbReference type="ChEBI" id="CHEBI:58210"/>
    </ligand>
</feature>
<evidence type="ECO:0000259" key="12">
    <source>
        <dbReference type="Pfam" id="PF01180"/>
    </source>
</evidence>
<comment type="catalytic activity">
    <reaction evidence="10 11">
        <text>(S)-dihydroorotate + a quinone = orotate + a quinol</text>
        <dbReference type="Rhea" id="RHEA:30187"/>
        <dbReference type="ChEBI" id="CHEBI:24646"/>
        <dbReference type="ChEBI" id="CHEBI:30839"/>
        <dbReference type="ChEBI" id="CHEBI:30864"/>
        <dbReference type="ChEBI" id="CHEBI:132124"/>
        <dbReference type="EC" id="1.3.5.2"/>
    </reaction>
</comment>
<evidence type="ECO:0000256" key="4">
    <source>
        <dbReference type="ARBA" id="ARBA00005359"/>
    </source>
</evidence>
<dbReference type="GO" id="GO:0106430">
    <property type="term" value="F:dihydroorotate dehydrogenase (quinone) activity"/>
    <property type="evidence" value="ECO:0007669"/>
    <property type="project" value="UniProtKB-EC"/>
</dbReference>
<keyword evidence="6 11" id="KW-0288">FMN</keyword>
<dbReference type="PROSITE" id="PS00911">
    <property type="entry name" value="DHODEHASE_1"/>
    <property type="match status" value="1"/>
</dbReference>
<dbReference type="CDD" id="cd04738">
    <property type="entry name" value="DHOD_2_like"/>
    <property type="match status" value="1"/>
</dbReference>
<dbReference type="EMBL" id="CP120682">
    <property type="protein sequence ID" value="WKN36498.1"/>
    <property type="molecule type" value="Genomic_DNA"/>
</dbReference>
<name>A0AA49GN63_9BACT</name>
<feature type="binding site" evidence="11">
    <location>
        <position position="218"/>
    </location>
    <ligand>
        <name>FMN</name>
        <dbReference type="ChEBI" id="CHEBI:58210"/>
    </ligand>
</feature>
<evidence type="ECO:0000256" key="1">
    <source>
        <dbReference type="ARBA" id="ARBA00003125"/>
    </source>
</evidence>
<dbReference type="PANTHER" id="PTHR48109:SF4">
    <property type="entry name" value="DIHYDROOROTATE DEHYDROGENASE (QUINONE), MITOCHONDRIAL"/>
    <property type="match status" value="1"/>
</dbReference>
<evidence type="ECO:0000256" key="8">
    <source>
        <dbReference type="ARBA" id="ARBA00023002"/>
    </source>
</evidence>
<comment type="cofactor">
    <cofactor evidence="11">
        <name>FMN</name>
        <dbReference type="ChEBI" id="CHEBI:58210"/>
    </cofactor>
    <text evidence="11">Binds 1 FMN per subunit.</text>
</comment>
<gene>
    <name evidence="11" type="primary">pyrD</name>
    <name evidence="13" type="ORF">K4G66_29485</name>
</gene>
<feature type="binding site" evidence="11">
    <location>
        <position position="246"/>
    </location>
    <ligand>
        <name>FMN</name>
        <dbReference type="ChEBI" id="CHEBI:58210"/>
    </ligand>
</feature>
<dbReference type="GO" id="GO:0005737">
    <property type="term" value="C:cytoplasm"/>
    <property type="evidence" value="ECO:0007669"/>
    <property type="project" value="InterPro"/>
</dbReference>
<sequence>MYKSIIRSILFLFPPEQAHQLTVGLLRFAMQIPMIRRMFYNRFTVESPHLTRNLFGLTFKNPVGLAAGFDKDAKLVDEMEALGFGFVEIGTVTPRPQIGNPKPRLFRLSEDQSLINRMGFNNEGVYAAAHRLAERRSKILVGGNIGKNKTTPNDKALEDYEACFETLYPVVDYFTVNVSSPNTPDLRQLQEKEPLYNLLYHLKKLNELKPQPKPILLKIAPDLTHSQLDDILDICLTVPVDGIIATNTTISREGLRTDSTTVKKMGAGGLSGNTIKKMATEVIRYLHQKSEGKLPIIGVGGISSPQDALEKLEAGASLVQVYTGYIYEGPSLVKRINKLLAKQKQAQPSSNVTI</sequence>
<protein>
    <recommendedName>
        <fullName evidence="11">Dihydroorotate dehydrogenase (quinone)</fullName>
        <ecNumber evidence="11">1.3.5.2</ecNumber>
    </recommendedName>
    <alternativeName>
        <fullName evidence="11">DHOdehase</fullName>
        <shortName evidence="11">DHOD</shortName>
        <shortName evidence="11">DHODase</shortName>
    </alternativeName>
    <alternativeName>
        <fullName evidence="11">Dihydroorotate oxidase</fullName>
    </alternativeName>
</protein>
<dbReference type="EC" id="1.3.5.2" evidence="11"/>
<evidence type="ECO:0000256" key="2">
    <source>
        <dbReference type="ARBA" id="ARBA00004370"/>
    </source>
</evidence>
<feature type="active site" description="Nucleophile" evidence="11">
    <location>
        <position position="180"/>
    </location>
</feature>
<feature type="binding site" evidence="11">
    <location>
        <begin position="67"/>
        <end position="71"/>
    </location>
    <ligand>
        <name>FMN</name>
        <dbReference type="ChEBI" id="CHEBI:58210"/>
    </ligand>
</feature>
<feature type="binding site" evidence="11">
    <location>
        <position position="301"/>
    </location>
    <ligand>
        <name>FMN</name>
        <dbReference type="ChEBI" id="CHEBI:58210"/>
    </ligand>
</feature>
<reference evidence="13" key="2">
    <citation type="journal article" date="2024" name="Antonie Van Leeuwenhoek">
        <title>Roseihalotalea indica gen. nov., sp. nov., a halophilic Bacteroidetes from mesopelagic Southwest Indian Ocean with higher carbohydrate metabolic potential.</title>
        <authorList>
            <person name="Chen B."/>
            <person name="Zhang M."/>
            <person name="Lin D."/>
            <person name="Ye J."/>
            <person name="Tang K."/>
        </authorList>
    </citation>
    <scope>NUCLEOTIDE SEQUENCE</scope>
    <source>
        <strain evidence="13">TK19036</strain>
    </source>
</reference>
<dbReference type="PROSITE" id="PS00912">
    <property type="entry name" value="DHODEHASE_2"/>
    <property type="match status" value="1"/>
</dbReference>
<dbReference type="NCBIfam" id="NF003645">
    <property type="entry name" value="PRK05286.1-2"/>
    <property type="match status" value="1"/>
</dbReference>
<accession>A0AA49GN63</accession>
<dbReference type="NCBIfam" id="NF003652">
    <property type="entry name" value="PRK05286.2-5"/>
    <property type="match status" value="1"/>
</dbReference>
<feature type="binding site" evidence="11">
    <location>
        <begin position="116"/>
        <end position="120"/>
    </location>
    <ligand>
        <name>substrate</name>
    </ligand>
</feature>